<reference evidence="1" key="2">
    <citation type="journal article" date="2024" name="Plant">
        <title>Genomic evolution and insights into agronomic trait innovations of Sesamum species.</title>
        <authorList>
            <person name="Miao H."/>
            <person name="Wang L."/>
            <person name="Qu L."/>
            <person name="Liu H."/>
            <person name="Sun Y."/>
            <person name="Le M."/>
            <person name="Wang Q."/>
            <person name="Wei S."/>
            <person name="Zheng Y."/>
            <person name="Lin W."/>
            <person name="Duan Y."/>
            <person name="Cao H."/>
            <person name="Xiong S."/>
            <person name="Wang X."/>
            <person name="Wei L."/>
            <person name="Li C."/>
            <person name="Ma Q."/>
            <person name="Ju M."/>
            <person name="Zhao R."/>
            <person name="Li G."/>
            <person name="Mu C."/>
            <person name="Tian Q."/>
            <person name="Mei H."/>
            <person name="Zhang T."/>
            <person name="Gao T."/>
            <person name="Zhang H."/>
        </authorList>
    </citation>
    <scope>NUCLEOTIDE SEQUENCE</scope>
    <source>
        <strain evidence="1">KEN1</strain>
    </source>
</reference>
<comment type="caution">
    <text evidence="1">The sequence shown here is derived from an EMBL/GenBank/DDBJ whole genome shotgun (WGS) entry which is preliminary data.</text>
</comment>
<dbReference type="AlphaFoldDB" id="A0AAW2W0L9"/>
<protein>
    <submittedName>
        <fullName evidence="1">Uncharacterized protein</fullName>
    </submittedName>
</protein>
<gene>
    <name evidence="1" type="ORF">Slati_2706400</name>
</gene>
<name>A0AAW2W0L9_9LAMI</name>
<evidence type="ECO:0000313" key="1">
    <source>
        <dbReference type="EMBL" id="KAL0433721.1"/>
    </source>
</evidence>
<dbReference type="EMBL" id="JACGWN010000009">
    <property type="protein sequence ID" value="KAL0433721.1"/>
    <property type="molecule type" value="Genomic_DNA"/>
</dbReference>
<proteinExistence type="predicted"/>
<reference evidence="1" key="1">
    <citation type="submission" date="2020-06" db="EMBL/GenBank/DDBJ databases">
        <authorList>
            <person name="Li T."/>
            <person name="Hu X."/>
            <person name="Zhang T."/>
            <person name="Song X."/>
            <person name="Zhang H."/>
            <person name="Dai N."/>
            <person name="Sheng W."/>
            <person name="Hou X."/>
            <person name="Wei L."/>
        </authorList>
    </citation>
    <scope>NUCLEOTIDE SEQUENCE</scope>
    <source>
        <strain evidence="1">KEN1</strain>
        <tissue evidence="1">Leaf</tissue>
    </source>
</reference>
<accession>A0AAW2W0L9</accession>
<sequence length="75" mass="9193">MPESIRMGVFVMKRRPYWWWSTAEKRINGEEMGRRWEQKQTKESSHTVDENAWVRARWTRRTMGNRLVVVQRRAA</sequence>
<organism evidence="1">
    <name type="scientific">Sesamum latifolium</name>
    <dbReference type="NCBI Taxonomy" id="2727402"/>
    <lineage>
        <taxon>Eukaryota</taxon>
        <taxon>Viridiplantae</taxon>
        <taxon>Streptophyta</taxon>
        <taxon>Embryophyta</taxon>
        <taxon>Tracheophyta</taxon>
        <taxon>Spermatophyta</taxon>
        <taxon>Magnoliopsida</taxon>
        <taxon>eudicotyledons</taxon>
        <taxon>Gunneridae</taxon>
        <taxon>Pentapetalae</taxon>
        <taxon>asterids</taxon>
        <taxon>lamiids</taxon>
        <taxon>Lamiales</taxon>
        <taxon>Pedaliaceae</taxon>
        <taxon>Sesamum</taxon>
    </lineage>
</organism>